<evidence type="ECO:0000256" key="2">
    <source>
        <dbReference type="ARBA" id="ARBA00004193"/>
    </source>
</evidence>
<keyword evidence="14" id="KW-1185">Reference proteome</keyword>
<sequence length="303" mass="33836">MKLKKMGLVVVTALSAMMLVACSKDSTNTDIVTMKGDTITVLDLYEQEKIQPTTGAETILQNMTLNKIFEKEFGKKLTKADVQKDFDKQKESIGENFVAALAQANLTEKSFKASIRAGLLQQMAIKKDIKITDDDYKKAFETYHPEVEAYIISTQNEEEAKTTIADGKKDGAAFDKTAKEKEAETKFTSADTQVPIEVKEAAWKLKEGEISAEPIPVADPTYGTTSYYVVKMIKSSDKGTDWKKYKKELKEVITSEKMSDITFVNSIFAKYLTKYNVKVKPEEFSAIFSDYEAAVTASTETSK</sequence>
<dbReference type="InterPro" id="IPR027304">
    <property type="entry name" value="Trigger_fact/SurA_dom_sf"/>
</dbReference>
<dbReference type="Proteomes" id="UP000480303">
    <property type="component" value="Unassembled WGS sequence"/>
</dbReference>
<accession>A0A6A0BD25</accession>
<dbReference type="PROSITE" id="PS51257">
    <property type="entry name" value="PROKAR_LIPOPROTEIN"/>
    <property type="match status" value="1"/>
</dbReference>
<organism evidence="13 14">
    <name type="scientific">Pseudolactococcus hodotermopsidis</name>
    <dbReference type="NCBI Taxonomy" id="2709157"/>
    <lineage>
        <taxon>Bacteria</taxon>
        <taxon>Bacillati</taxon>
        <taxon>Bacillota</taxon>
        <taxon>Bacilli</taxon>
        <taxon>Lactobacillales</taxon>
        <taxon>Streptococcaceae</taxon>
        <taxon>Pseudolactococcus</taxon>
    </lineage>
</organism>
<comment type="subcellular location">
    <subcellularLocation>
        <location evidence="2 11">Cell membrane</location>
        <topology evidence="2 11">Lipid-anchor</topology>
    </subcellularLocation>
</comment>
<comment type="similarity">
    <text evidence="3 11">Belongs to the PrsA family.</text>
</comment>
<comment type="caution">
    <text evidence="13">The sequence shown here is derived from an EMBL/GenBank/DDBJ whole genome shotgun (WGS) entry which is preliminary data.</text>
</comment>
<keyword evidence="4 11" id="KW-1003">Cell membrane</keyword>
<evidence type="ECO:0000256" key="6">
    <source>
        <dbReference type="ARBA" id="ARBA00023110"/>
    </source>
</evidence>
<evidence type="ECO:0000256" key="7">
    <source>
        <dbReference type="ARBA" id="ARBA00023136"/>
    </source>
</evidence>
<keyword evidence="7 11" id="KW-0472">Membrane</keyword>
<gene>
    <name evidence="11 13" type="primary">prsA</name>
    <name evidence="13" type="ORF">Hs30E_02780</name>
</gene>
<evidence type="ECO:0000256" key="1">
    <source>
        <dbReference type="ARBA" id="ARBA00000971"/>
    </source>
</evidence>
<dbReference type="EC" id="5.2.1.8" evidence="11"/>
<evidence type="ECO:0000313" key="13">
    <source>
        <dbReference type="EMBL" id="GFH41727.1"/>
    </source>
</evidence>
<evidence type="ECO:0000256" key="9">
    <source>
        <dbReference type="ARBA" id="ARBA00023235"/>
    </source>
</evidence>
<proteinExistence type="inferred from homology"/>
<keyword evidence="10 11" id="KW-0449">Lipoprotein</keyword>
<evidence type="ECO:0000256" key="3">
    <source>
        <dbReference type="ARBA" id="ARBA00006071"/>
    </source>
</evidence>
<evidence type="ECO:0000256" key="8">
    <source>
        <dbReference type="ARBA" id="ARBA00023139"/>
    </source>
</evidence>
<feature type="signal peptide" evidence="12">
    <location>
        <begin position="1"/>
        <end position="23"/>
    </location>
</feature>
<dbReference type="GO" id="GO:0006457">
    <property type="term" value="P:protein folding"/>
    <property type="evidence" value="ECO:0007669"/>
    <property type="project" value="UniProtKB-UniRule"/>
</dbReference>
<keyword evidence="9 11" id="KW-0413">Isomerase</keyword>
<evidence type="ECO:0000313" key="14">
    <source>
        <dbReference type="Proteomes" id="UP000480303"/>
    </source>
</evidence>
<dbReference type="GO" id="GO:0005886">
    <property type="term" value="C:plasma membrane"/>
    <property type="evidence" value="ECO:0007669"/>
    <property type="project" value="UniProtKB-SubCell"/>
</dbReference>
<name>A0A6A0BD25_9LACT</name>
<keyword evidence="8 11" id="KW-0564">Palmitate</keyword>
<evidence type="ECO:0000256" key="12">
    <source>
        <dbReference type="SAM" id="SignalP"/>
    </source>
</evidence>
<dbReference type="InterPro" id="IPR023059">
    <property type="entry name" value="Foldase_PrsA"/>
</dbReference>
<dbReference type="PANTHER" id="PTHR47245">
    <property type="entry name" value="PEPTIDYLPROLYL ISOMERASE"/>
    <property type="match status" value="1"/>
</dbReference>
<evidence type="ECO:0000256" key="11">
    <source>
        <dbReference type="HAMAP-Rule" id="MF_01145"/>
    </source>
</evidence>
<dbReference type="GO" id="GO:0003755">
    <property type="term" value="F:peptidyl-prolyl cis-trans isomerase activity"/>
    <property type="evidence" value="ECO:0007669"/>
    <property type="project" value="UniProtKB-UniRule"/>
</dbReference>
<dbReference type="AlphaFoldDB" id="A0A6A0BD25"/>
<dbReference type="PANTHER" id="PTHR47245:SF1">
    <property type="entry name" value="FOLDASE PROTEIN PRSA"/>
    <property type="match status" value="1"/>
</dbReference>
<evidence type="ECO:0000256" key="4">
    <source>
        <dbReference type="ARBA" id="ARBA00022475"/>
    </source>
</evidence>
<evidence type="ECO:0000256" key="5">
    <source>
        <dbReference type="ARBA" id="ARBA00022729"/>
    </source>
</evidence>
<feature type="chain" id="PRO_5025504830" description="Foldase protein PrsA" evidence="12">
    <location>
        <begin position="24"/>
        <end position="303"/>
    </location>
</feature>
<dbReference type="SUPFAM" id="SSF109998">
    <property type="entry name" value="Triger factor/SurA peptide-binding domain-like"/>
    <property type="match status" value="1"/>
</dbReference>
<comment type="function">
    <text evidence="11">Plays a major role in protein secretion by helping the post-translocational extracellular folding of several secreted proteins.</text>
</comment>
<keyword evidence="6 11" id="KW-0697">Rotamase</keyword>
<comment type="catalytic activity">
    <reaction evidence="1 11">
        <text>[protein]-peptidylproline (omega=180) = [protein]-peptidylproline (omega=0)</text>
        <dbReference type="Rhea" id="RHEA:16237"/>
        <dbReference type="Rhea" id="RHEA-COMP:10747"/>
        <dbReference type="Rhea" id="RHEA-COMP:10748"/>
        <dbReference type="ChEBI" id="CHEBI:83833"/>
        <dbReference type="ChEBI" id="CHEBI:83834"/>
        <dbReference type="EC" id="5.2.1.8"/>
    </reaction>
</comment>
<protein>
    <recommendedName>
        <fullName evidence="11">Foldase protein PrsA</fullName>
        <ecNumber evidence="11">5.2.1.8</ecNumber>
    </recommendedName>
</protein>
<dbReference type="RefSeq" id="WP_172207437.1">
    <property type="nucleotide sequence ID" value="NZ_BLLI01000004.1"/>
</dbReference>
<evidence type="ECO:0000256" key="10">
    <source>
        <dbReference type="ARBA" id="ARBA00023288"/>
    </source>
</evidence>
<dbReference type="EMBL" id="BLLI01000004">
    <property type="protein sequence ID" value="GFH41727.1"/>
    <property type="molecule type" value="Genomic_DNA"/>
</dbReference>
<keyword evidence="5 11" id="KW-0732">Signal</keyword>
<dbReference type="HAMAP" id="MF_01145">
    <property type="entry name" value="Foldase_PrsA"/>
    <property type="match status" value="1"/>
</dbReference>
<reference evidence="13 14" key="1">
    <citation type="submission" date="2020-02" db="EMBL/GenBank/DDBJ databases">
        <title>Draft genome sequence of Lactococcus sp. Hs30E4-3.</title>
        <authorList>
            <person name="Noda S."/>
            <person name="Yuki M."/>
            <person name="Ohkuma M."/>
        </authorList>
    </citation>
    <scope>NUCLEOTIDE SEQUENCE [LARGE SCALE GENOMIC DNA]</scope>
    <source>
        <strain evidence="13 14">Hs30E4-3</strain>
    </source>
</reference>
<dbReference type="InterPro" id="IPR050245">
    <property type="entry name" value="PrsA_foldase"/>
</dbReference>